<feature type="transmembrane region" description="Helical" evidence="1">
    <location>
        <begin position="81"/>
        <end position="100"/>
    </location>
</feature>
<proteinExistence type="predicted"/>
<gene>
    <name evidence="2" type="ORF">PVAP13_1NG114252</name>
</gene>
<dbReference type="PANTHER" id="PTHR46610">
    <property type="entry name" value="OS05G0181300 PROTEIN"/>
    <property type="match status" value="1"/>
</dbReference>
<evidence type="ECO:0000313" key="3">
    <source>
        <dbReference type="Proteomes" id="UP000823388"/>
    </source>
</evidence>
<dbReference type="Pfam" id="PF20100">
    <property type="entry name" value="DUF6490"/>
    <property type="match status" value="1"/>
</dbReference>
<dbReference type="PANTHER" id="PTHR46610:SF7">
    <property type="entry name" value="OS02G0216300 PROTEIN"/>
    <property type="match status" value="1"/>
</dbReference>
<evidence type="ECO:0000256" key="1">
    <source>
        <dbReference type="SAM" id="Phobius"/>
    </source>
</evidence>
<keyword evidence="1" id="KW-0472">Membrane</keyword>
<reference evidence="2" key="1">
    <citation type="submission" date="2020-05" db="EMBL/GenBank/DDBJ databases">
        <title>WGS assembly of Panicum virgatum.</title>
        <authorList>
            <person name="Lovell J.T."/>
            <person name="Jenkins J."/>
            <person name="Shu S."/>
            <person name="Juenger T.E."/>
            <person name="Schmutz J."/>
        </authorList>
    </citation>
    <scope>NUCLEOTIDE SEQUENCE</scope>
    <source>
        <strain evidence="2">AP13</strain>
    </source>
</reference>
<name>A0A8T0WQD1_PANVG</name>
<keyword evidence="3" id="KW-1185">Reference proteome</keyword>
<comment type="caution">
    <text evidence="2">The sequence shown here is derived from an EMBL/GenBank/DDBJ whole genome shotgun (WGS) entry which is preliminary data.</text>
</comment>
<accession>A0A8T0WQD1</accession>
<sequence length="132" mass="14316">MDNETLEIKQPVAQPAAPGYSPSLLTIVGSAFLAFNAATAVYSAHRGLGAIAFAAFSFLDLLLIYCLRLHETAAPPRREHLKVAVWLLATMLTFAFWPLLDFWFPIVANAPENSSVASQNHSSCAPYLPSVP</sequence>
<feature type="transmembrane region" description="Helical" evidence="1">
    <location>
        <begin position="24"/>
        <end position="44"/>
    </location>
</feature>
<dbReference type="AlphaFoldDB" id="A0A8T0WQD1"/>
<keyword evidence="1" id="KW-1133">Transmembrane helix</keyword>
<dbReference type="EMBL" id="CM029038">
    <property type="protein sequence ID" value="KAG2649515.1"/>
    <property type="molecule type" value="Genomic_DNA"/>
</dbReference>
<dbReference type="InterPro" id="IPR045501">
    <property type="entry name" value="DUF6490"/>
</dbReference>
<dbReference type="Proteomes" id="UP000823388">
    <property type="component" value="Chromosome 1N"/>
</dbReference>
<keyword evidence="1" id="KW-0812">Transmembrane</keyword>
<feature type="transmembrane region" description="Helical" evidence="1">
    <location>
        <begin position="50"/>
        <end position="69"/>
    </location>
</feature>
<evidence type="ECO:0000313" key="2">
    <source>
        <dbReference type="EMBL" id="KAG2649515.1"/>
    </source>
</evidence>
<organism evidence="2 3">
    <name type="scientific">Panicum virgatum</name>
    <name type="common">Blackwell switchgrass</name>
    <dbReference type="NCBI Taxonomy" id="38727"/>
    <lineage>
        <taxon>Eukaryota</taxon>
        <taxon>Viridiplantae</taxon>
        <taxon>Streptophyta</taxon>
        <taxon>Embryophyta</taxon>
        <taxon>Tracheophyta</taxon>
        <taxon>Spermatophyta</taxon>
        <taxon>Magnoliopsida</taxon>
        <taxon>Liliopsida</taxon>
        <taxon>Poales</taxon>
        <taxon>Poaceae</taxon>
        <taxon>PACMAD clade</taxon>
        <taxon>Panicoideae</taxon>
        <taxon>Panicodae</taxon>
        <taxon>Paniceae</taxon>
        <taxon>Panicinae</taxon>
        <taxon>Panicum</taxon>
        <taxon>Panicum sect. Hiantes</taxon>
    </lineage>
</organism>
<protein>
    <submittedName>
        <fullName evidence="2">Uncharacterized protein</fullName>
    </submittedName>
</protein>